<dbReference type="AlphaFoldDB" id="A0A7M3SB77"/>
<dbReference type="FunFam" id="3.20.20.140:FF:000005">
    <property type="entry name" value="TatD family hydrolase"/>
    <property type="match status" value="1"/>
</dbReference>
<dbReference type="GO" id="GO:0004536">
    <property type="term" value="F:DNA nuclease activity"/>
    <property type="evidence" value="ECO:0007669"/>
    <property type="project" value="InterPro"/>
</dbReference>
<evidence type="ECO:0000256" key="1">
    <source>
        <dbReference type="ARBA" id="ARBA00022723"/>
    </source>
</evidence>
<dbReference type="InterPro" id="IPR001130">
    <property type="entry name" value="TatD-like"/>
</dbReference>
<organism evidence="4 5">
    <name type="scientific">Anaerocolumna chitinilytica</name>
    <dbReference type="NCBI Taxonomy" id="1727145"/>
    <lineage>
        <taxon>Bacteria</taxon>
        <taxon>Bacillati</taxon>
        <taxon>Bacillota</taxon>
        <taxon>Clostridia</taxon>
        <taxon>Lachnospirales</taxon>
        <taxon>Lachnospiraceae</taxon>
        <taxon>Anaerocolumna</taxon>
    </lineage>
</organism>
<dbReference type="KEGG" id="acht:bsdcttw_48850"/>
<dbReference type="SUPFAM" id="SSF51556">
    <property type="entry name" value="Metallo-dependent hydrolases"/>
    <property type="match status" value="1"/>
</dbReference>
<gene>
    <name evidence="4" type="ORF">bsdcttw_48850</name>
</gene>
<proteinExistence type="predicted"/>
<dbReference type="PIRSF" id="PIRSF005902">
    <property type="entry name" value="DNase_TatD"/>
    <property type="match status" value="1"/>
</dbReference>
<name>A0A7M3SB77_9FIRM</name>
<dbReference type="InterPro" id="IPR032466">
    <property type="entry name" value="Metal_Hydrolase"/>
</dbReference>
<dbReference type="GO" id="GO:0005829">
    <property type="term" value="C:cytosol"/>
    <property type="evidence" value="ECO:0007669"/>
    <property type="project" value="TreeGrafter"/>
</dbReference>
<reference evidence="4 5" key="2">
    <citation type="submission" date="2020-08" db="EMBL/GenBank/DDBJ databases">
        <authorList>
            <person name="Ueki A."/>
            <person name="Tonouchi A."/>
        </authorList>
    </citation>
    <scope>NUCLEOTIDE SEQUENCE [LARGE SCALE GENOMIC DNA]</scope>
    <source>
        <strain evidence="4 5">CTTW</strain>
    </source>
</reference>
<dbReference type="PANTHER" id="PTHR46124">
    <property type="entry name" value="D-AMINOACYL-TRNA DEACYLASE"/>
    <property type="match status" value="1"/>
</dbReference>
<feature type="binding site" evidence="3">
    <location>
        <position position="8"/>
    </location>
    <ligand>
        <name>a divalent metal cation</name>
        <dbReference type="ChEBI" id="CHEBI:60240"/>
        <label>1</label>
    </ligand>
</feature>
<dbReference type="Pfam" id="PF01026">
    <property type="entry name" value="TatD_DNase"/>
    <property type="match status" value="1"/>
</dbReference>
<dbReference type="EMBL" id="AP023368">
    <property type="protein sequence ID" value="BCK01845.1"/>
    <property type="molecule type" value="Genomic_DNA"/>
</dbReference>
<feature type="binding site" evidence="3">
    <location>
        <position position="128"/>
    </location>
    <ligand>
        <name>a divalent metal cation</name>
        <dbReference type="ChEBI" id="CHEBI:60240"/>
        <label>2</label>
    </ligand>
</feature>
<dbReference type="CDD" id="cd01310">
    <property type="entry name" value="TatD_DNAse"/>
    <property type="match status" value="1"/>
</dbReference>
<reference evidence="4 5" key="1">
    <citation type="submission" date="2020-08" db="EMBL/GenBank/DDBJ databases">
        <title>Draft genome sequencing of an Anaerocolumna strain isolated from anoxic soil subjected to BSD treatment.</title>
        <authorList>
            <person name="Uek A."/>
            <person name="Tonouchi A."/>
        </authorList>
    </citation>
    <scope>NUCLEOTIDE SEQUENCE [LARGE SCALE GENOMIC DNA]</scope>
    <source>
        <strain evidence="4 5">CTTW</strain>
    </source>
</reference>
<evidence type="ECO:0000313" key="5">
    <source>
        <dbReference type="Proteomes" id="UP000515703"/>
    </source>
</evidence>
<sequence length="257" mass="28930">MIFETHAHYDDEAFNDDREELIDSFSKEGIGCVVNIGASLESSRASLALAEKYPFIYAAIGVHPSETAELTEENFTWLKENAINPKVVAIGEIGLDYYWDTPDRDIQKRWFLQQMELAKEVNLPAVIHSRDAAEDTLRMIQSSNLASVGGIIHCFSYSKEMAKAYIDMGFYLGIGGVLTFKNAKKLKEVVEYAPMESLVLETDSPYLAPEPNRGKRNSSLNLTYVAQKIAEIKGLDYETVLKVTEQNARAVYRIIEK</sequence>
<dbReference type="PANTHER" id="PTHR46124:SF2">
    <property type="entry name" value="D-AMINOACYL-TRNA DEACYLASE"/>
    <property type="match status" value="1"/>
</dbReference>
<dbReference type="GO" id="GO:0016788">
    <property type="term" value="F:hydrolase activity, acting on ester bonds"/>
    <property type="evidence" value="ECO:0007669"/>
    <property type="project" value="InterPro"/>
</dbReference>
<feature type="binding site" evidence="3">
    <location>
        <position position="92"/>
    </location>
    <ligand>
        <name>a divalent metal cation</name>
        <dbReference type="ChEBI" id="CHEBI:60240"/>
        <label>1</label>
    </ligand>
</feature>
<dbReference type="RefSeq" id="WP_185259951.1">
    <property type="nucleotide sequence ID" value="NZ_AP023368.1"/>
</dbReference>
<keyword evidence="5" id="KW-1185">Reference proteome</keyword>
<evidence type="ECO:0000256" key="3">
    <source>
        <dbReference type="PIRSR" id="PIRSR005902-1"/>
    </source>
</evidence>
<keyword evidence="2" id="KW-0378">Hydrolase</keyword>
<dbReference type="Proteomes" id="UP000515703">
    <property type="component" value="Chromosome"/>
</dbReference>
<dbReference type="GO" id="GO:0046872">
    <property type="term" value="F:metal ion binding"/>
    <property type="evidence" value="ECO:0007669"/>
    <property type="project" value="UniProtKB-KW"/>
</dbReference>
<evidence type="ECO:0000256" key="2">
    <source>
        <dbReference type="ARBA" id="ARBA00022801"/>
    </source>
</evidence>
<protein>
    <submittedName>
        <fullName evidence="4">Deoxyribonuclease</fullName>
    </submittedName>
</protein>
<keyword evidence="1 3" id="KW-0479">Metal-binding</keyword>
<dbReference type="Gene3D" id="3.20.20.140">
    <property type="entry name" value="Metal-dependent hydrolases"/>
    <property type="match status" value="1"/>
</dbReference>
<feature type="binding site" evidence="3">
    <location>
        <position position="203"/>
    </location>
    <ligand>
        <name>a divalent metal cation</name>
        <dbReference type="ChEBI" id="CHEBI:60240"/>
        <label>1</label>
    </ligand>
</feature>
<dbReference type="NCBIfam" id="TIGR00010">
    <property type="entry name" value="YchF/TatD family DNA exonuclease"/>
    <property type="match status" value="1"/>
</dbReference>
<dbReference type="InterPro" id="IPR015991">
    <property type="entry name" value="TatD/YcfH-like"/>
</dbReference>
<feature type="binding site" evidence="3">
    <location>
        <position position="6"/>
    </location>
    <ligand>
        <name>a divalent metal cation</name>
        <dbReference type="ChEBI" id="CHEBI:60240"/>
        <label>1</label>
    </ligand>
</feature>
<feature type="binding site" evidence="3">
    <location>
        <position position="153"/>
    </location>
    <ligand>
        <name>a divalent metal cation</name>
        <dbReference type="ChEBI" id="CHEBI:60240"/>
        <label>2</label>
    </ligand>
</feature>
<accession>A0A7M3SB77</accession>
<evidence type="ECO:0000313" key="4">
    <source>
        <dbReference type="EMBL" id="BCK01845.1"/>
    </source>
</evidence>